<dbReference type="GO" id="GO:0043679">
    <property type="term" value="C:axon terminus"/>
    <property type="evidence" value="ECO:0007669"/>
    <property type="project" value="TreeGrafter"/>
</dbReference>
<feature type="chain" id="PRO_5044321000" description="Prepronociceptin b" evidence="6">
    <location>
        <begin position="21"/>
        <end position="259"/>
    </location>
</feature>
<dbReference type="GO" id="GO:0030425">
    <property type="term" value="C:dendrite"/>
    <property type="evidence" value="ECO:0007669"/>
    <property type="project" value="TreeGrafter"/>
</dbReference>
<dbReference type="GO" id="GO:0007268">
    <property type="term" value="P:chemical synaptic transmission"/>
    <property type="evidence" value="ECO:0007669"/>
    <property type="project" value="TreeGrafter"/>
</dbReference>
<dbReference type="GO" id="GO:0005886">
    <property type="term" value="C:plasma membrane"/>
    <property type="evidence" value="ECO:0007669"/>
    <property type="project" value="TreeGrafter"/>
</dbReference>
<organism evidence="7 8">
    <name type="scientific">Esox lucius</name>
    <name type="common">Northern pike</name>
    <dbReference type="NCBI Taxonomy" id="8010"/>
    <lineage>
        <taxon>Eukaryota</taxon>
        <taxon>Metazoa</taxon>
        <taxon>Chordata</taxon>
        <taxon>Craniata</taxon>
        <taxon>Vertebrata</taxon>
        <taxon>Euteleostomi</taxon>
        <taxon>Actinopterygii</taxon>
        <taxon>Neopterygii</taxon>
        <taxon>Teleostei</taxon>
        <taxon>Protacanthopterygii</taxon>
        <taxon>Esociformes</taxon>
        <taxon>Esocidae</taxon>
        <taxon>Esox</taxon>
    </lineage>
</organism>
<name>A0AAY5KH88_ESOLU</name>
<dbReference type="Proteomes" id="UP000265140">
    <property type="component" value="Chromosome 18"/>
</dbReference>
<comment type="subcellular location">
    <subcellularLocation>
        <location evidence="1">Secreted</location>
    </subcellularLocation>
</comment>
<feature type="region of interest" description="Disordered" evidence="5">
    <location>
        <begin position="120"/>
        <end position="170"/>
    </location>
</feature>
<proteinExistence type="inferred from homology"/>
<evidence type="ECO:0000256" key="6">
    <source>
        <dbReference type="SAM" id="SignalP"/>
    </source>
</evidence>
<dbReference type="PANTHER" id="PTHR11438">
    <property type="entry name" value="PROENKEPHALIN"/>
    <property type="match status" value="1"/>
</dbReference>
<dbReference type="Ensembl" id="ENSELUT00000098939.1">
    <property type="protein sequence ID" value="ENSELUP00000087630.1"/>
    <property type="gene ID" value="ENSELUG00000037759.1"/>
</dbReference>
<dbReference type="GO" id="GO:0005576">
    <property type="term" value="C:extracellular region"/>
    <property type="evidence" value="ECO:0007669"/>
    <property type="project" value="UniProtKB-SubCell"/>
</dbReference>
<accession>A0AAY5KH88</accession>
<dbReference type="KEGG" id="els:105018036"/>
<feature type="region of interest" description="Disordered" evidence="5">
    <location>
        <begin position="234"/>
        <end position="259"/>
    </location>
</feature>
<feature type="compositionally biased region" description="Basic and acidic residues" evidence="5">
    <location>
        <begin position="155"/>
        <end position="164"/>
    </location>
</feature>
<dbReference type="GeneTree" id="ENSGT00950000183149"/>
<keyword evidence="8" id="KW-1185">Reference proteome</keyword>
<dbReference type="InterPro" id="IPR006024">
    <property type="entry name" value="Opioid_neupept"/>
</dbReference>
<reference evidence="7 8" key="1">
    <citation type="submission" date="2020-02" db="EMBL/GenBank/DDBJ databases">
        <title>Esox lucius (northern pike) genome, fEsoLuc1, primary haplotype.</title>
        <authorList>
            <person name="Myers G."/>
            <person name="Karagic N."/>
            <person name="Meyer A."/>
            <person name="Pippel M."/>
            <person name="Reichard M."/>
            <person name="Winkler S."/>
            <person name="Tracey A."/>
            <person name="Sims Y."/>
            <person name="Howe K."/>
            <person name="Rhie A."/>
            <person name="Formenti G."/>
            <person name="Durbin R."/>
            <person name="Fedrigo O."/>
            <person name="Jarvis E.D."/>
        </authorList>
    </citation>
    <scope>NUCLEOTIDE SEQUENCE [LARGE SCALE GENOMIC DNA]</scope>
</reference>
<sequence>MKPALWSMLLLVCLSSPGRSDCQGDCLACVPLLPPPLPQTLGQEQGFNTLVCLLECEGQLSPALSWELCQRATLPHYPLSPEGGSVSKRAEEALSLNMVPGDLESDGKLLYSAAMERYQQDGEDQEEGALERSDANYDSYGSTENSLALEDREEEDRRRRSHGEDTEEEAVVQLTKRFGGFLKGRHGYRKLMGGPVGRPLQKRLGGFIGIRKSARKWNNQKRVSQLLRQYLEMTSSRTSGRAGRFSNPGAGPRRQHKRL</sequence>
<evidence type="ECO:0000256" key="5">
    <source>
        <dbReference type="SAM" id="MobiDB-lite"/>
    </source>
</evidence>
<keyword evidence="3" id="KW-0964">Secreted</keyword>
<keyword evidence="6" id="KW-0732">Signal</keyword>
<evidence type="ECO:0000256" key="1">
    <source>
        <dbReference type="ARBA" id="ARBA00004613"/>
    </source>
</evidence>
<evidence type="ECO:0000256" key="4">
    <source>
        <dbReference type="ARBA" id="ARBA00023157"/>
    </source>
</evidence>
<keyword evidence="4" id="KW-1015">Disulfide bond</keyword>
<evidence type="ECO:0000313" key="7">
    <source>
        <dbReference type="Ensembl" id="ENSELUP00000087630.1"/>
    </source>
</evidence>
<dbReference type="GO" id="GO:0031628">
    <property type="term" value="F:opioid receptor binding"/>
    <property type="evidence" value="ECO:0007669"/>
    <property type="project" value="TreeGrafter"/>
</dbReference>
<feature type="signal peptide" evidence="6">
    <location>
        <begin position="1"/>
        <end position="20"/>
    </location>
</feature>
<evidence type="ECO:0000256" key="3">
    <source>
        <dbReference type="ARBA" id="ARBA00022525"/>
    </source>
</evidence>
<dbReference type="RefSeq" id="XP_010881440.1">
    <property type="nucleotide sequence ID" value="XM_010883138.3"/>
</dbReference>
<dbReference type="PANTHER" id="PTHR11438:SF5">
    <property type="entry name" value="PREPRONOCICEPTIN"/>
    <property type="match status" value="1"/>
</dbReference>
<dbReference type="GO" id="GO:0007600">
    <property type="term" value="P:sensory perception"/>
    <property type="evidence" value="ECO:0007669"/>
    <property type="project" value="TreeGrafter"/>
</dbReference>
<reference evidence="7" key="3">
    <citation type="submission" date="2025-09" db="UniProtKB">
        <authorList>
            <consortium name="Ensembl"/>
        </authorList>
    </citation>
    <scope>IDENTIFICATION</scope>
</reference>
<evidence type="ECO:0000313" key="8">
    <source>
        <dbReference type="Proteomes" id="UP000265140"/>
    </source>
</evidence>
<evidence type="ECO:0008006" key="9">
    <source>
        <dbReference type="Google" id="ProtNLM"/>
    </source>
</evidence>
<dbReference type="GO" id="GO:0007218">
    <property type="term" value="P:neuropeptide signaling pathway"/>
    <property type="evidence" value="ECO:0007669"/>
    <property type="project" value="InterPro"/>
</dbReference>
<reference evidence="7" key="2">
    <citation type="submission" date="2025-08" db="UniProtKB">
        <authorList>
            <consortium name="Ensembl"/>
        </authorList>
    </citation>
    <scope>IDENTIFICATION</scope>
</reference>
<comment type="similarity">
    <text evidence="2">Belongs to the opioid neuropeptide precursor family.</text>
</comment>
<dbReference type="AlphaFoldDB" id="A0AAY5KH88"/>
<dbReference type="Pfam" id="PF01160">
    <property type="entry name" value="Opiods_neuropep"/>
    <property type="match status" value="1"/>
</dbReference>
<protein>
    <recommendedName>
        <fullName evidence="9">Prepronociceptin b</fullName>
    </recommendedName>
</protein>
<dbReference type="CTD" id="394236"/>
<dbReference type="GO" id="GO:0043025">
    <property type="term" value="C:neuronal cell body"/>
    <property type="evidence" value="ECO:0007669"/>
    <property type="project" value="TreeGrafter"/>
</dbReference>
<evidence type="ECO:0000256" key="2">
    <source>
        <dbReference type="ARBA" id="ARBA00008543"/>
    </source>
</evidence>
<dbReference type="GeneID" id="105018036"/>